<proteinExistence type="predicted"/>
<organism evidence="1 2">
    <name type="scientific">Phyllobacterium bourgognense</name>
    <dbReference type="NCBI Taxonomy" id="314236"/>
    <lineage>
        <taxon>Bacteria</taxon>
        <taxon>Pseudomonadati</taxon>
        <taxon>Pseudomonadota</taxon>
        <taxon>Alphaproteobacteria</taxon>
        <taxon>Hyphomicrobiales</taxon>
        <taxon>Phyllobacteriaceae</taxon>
        <taxon>Phyllobacterium</taxon>
    </lineage>
</organism>
<evidence type="ECO:0000313" key="2">
    <source>
        <dbReference type="Proteomes" id="UP000253324"/>
    </source>
</evidence>
<dbReference type="EMBL" id="QPJM01000010">
    <property type="protein sequence ID" value="RCW81491.1"/>
    <property type="molecule type" value="Genomic_DNA"/>
</dbReference>
<gene>
    <name evidence="1" type="ORF">C7476_11045</name>
</gene>
<accession>A0A368YMM8</accession>
<protein>
    <submittedName>
        <fullName evidence="1">Uncharacterized protein</fullName>
    </submittedName>
</protein>
<keyword evidence="2" id="KW-1185">Reference proteome</keyword>
<name>A0A368YMM8_9HYPH</name>
<evidence type="ECO:0000313" key="1">
    <source>
        <dbReference type="EMBL" id="RCW81491.1"/>
    </source>
</evidence>
<comment type="caution">
    <text evidence="1">The sequence shown here is derived from an EMBL/GenBank/DDBJ whole genome shotgun (WGS) entry which is preliminary data.</text>
</comment>
<dbReference type="AlphaFoldDB" id="A0A368YMM8"/>
<reference evidence="1 2" key="1">
    <citation type="submission" date="2018-07" db="EMBL/GenBank/DDBJ databases">
        <title>Genomic Encyclopedia of Type Strains, Phase III (KMG-III): the genomes of soil and plant-associated and newly described type strains.</title>
        <authorList>
            <person name="Whitman W."/>
        </authorList>
    </citation>
    <scope>NUCLEOTIDE SEQUENCE [LARGE SCALE GENOMIC DNA]</scope>
    <source>
        <strain evidence="1 2">31-25a</strain>
    </source>
</reference>
<sequence>MTISMNTVELDHTKPTNLTAKHSQRLVTLLVLTTLLAGAAGLRLAVALGVSL</sequence>
<dbReference type="Proteomes" id="UP000253324">
    <property type="component" value="Unassembled WGS sequence"/>
</dbReference>